<gene>
    <name evidence="2" type="ORF">K443DRAFT_112971</name>
</gene>
<keyword evidence="3" id="KW-1185">Reference proteome</keyword>
<reference evidence="2 3" key="1">
    <citation type="submission" date="2014-04" db="EMBL/GenBank/DDBJ databases">
        <authorList>
            <consortium name="DOE Joint Genome Institute"/>
            <person name="Kuo A."/>
            <person name="Kohler A."/>
            <person name="Nagy L.G."/>
            <person name="Floudas D."/>
            <person name="Copeland A."/>
            <person name="Barry K.W."/>
            <person name="Cichocki N."/>
            <person name="Veneault-Fourrey C."/>
            <person name="LaButti K."/>
            <person name="Lindquist E.A."/>
            <person name="Lipzen A."/>
            <person name="Lundell T."/>
            <person name="Morin E."/>
            <person name="Murat C."/>
            <person name="Sun H."/>
            <person name="Tunlid A."/>
            <person name="Henrissat B."/>
            <person name="Grigoriev I.V."/>
            <person name="Hibbett D.S."/>
            <person name="Martin F."/>
            <person name="Nordberg H.P."/>
            <person name="Cantor M.N."/>
            <person name="Hua S.X."/>
        </authorList>
    </citation>
    <scope>NUCLEOTIDE SEQUENCE [LARGE SCALE GENOMIC DNA]</scope>
    <source>
        <strain evidence="2 3">LaAM-08-1</strain>
    </source>
</reference>
<organism evidence="2 3">
    <name type="scientific">Laccaria amethystina LaAM-08-1</name>
    <dbReference type="NCBI Taxonomy" id="1095629"/>
    <lineage>
        <taxon>Eukaryota</taxon>
        <taxon>Fungi</taxon>
        <taxon>Dikarya</taxon>
        <taxon>Basidiomycota</taxon>
        <taxon>Agaricomycotina</taxon>
        <taxon>Agaricomycetes</taxon>
        <taxon>Agaricomycetidae</taxon>
        <taxon>Agaricales</taxon>
        <taxon>Agaricineae</taxon>
        <taxon>Hydnangiaceae</taxon>
        <taxon>Laccaria</taxon>
    </lineage>
</organism>
<evidence type="ECO:0000256" key="1">
    <source>
        <dbReference type="SAM" id="MobiDB-lite"/>
    </source>
</evidence>
<feature type="region of interest" description="Disordered" evidence="1">
    <location>
        <begin position="309"/>
        <end position="351"/>
    </location>
</feature>
<dbReference type="Proteomes" id="UP000054477">
    <property type="component" value="Unassembled WGS sequence"/>
</dbReference>
<name>A0A0C9WPH3_9AGAR</name>
<feature type="region of interest" description="Disordered" evidence="1">
    <location>
        <begin position="130"/>
        <end position="150"/>
    </location>
</feature>
<dbReference type="OrthoDB" id="3070904at2759"/>
<proteinExistence type="predicted"/>
<protein>
    <submittedName>
        <fullName evidence="2">Uncharacterized protein</fullName>
    </submittedName>
</protein>
<accession>A0A0C9WPH3</accession>
<dbReference type="STRING" id="1095629.A0A0C9WPH3"/>
<feature type="compositionally biased region" description="Low complexity" evidence="1">
    <location>
        <begin position="136"/>
        <end position="148"/>
    </location>
</feature>
<evidence type="ECO:0000313" key="2">
    <source>
        <dbReference type="EMBL" id="KIJ92835.1"/>
    </source>
</evidence>
<dbReference type="EMBL" id="KN838881">
    <property type="protein sequence ID" value="KIJ92835.1"/>
    <property type="molecule type" value="Genomic_DNA"/>
</dbReference>
<feature type="compositionally biased region" description="Polar residues" evidence="1">
    <location>
        <begin position="317"/>
        <end position="328"/>
    </location>
</feature>
<evidence type="ECO:0000313" key="3">
    <source>
        <dbReference type="Proteomes" id="UP000054477"/>
    </source>
</evidence>
<reference evidence="3" key="2">
    <citation type="submission" date="2015-01" db="EMBL/GenBank/DDBJ databases">
        <title>Evolutionary Origins and Diversification of the Mycorrhizal Mutualists.</title>
        <authorList>
            <consortium name="DOE Joint Genome Institute"/>
            <consortium name="Mycorrhizal Genomics Consortium"/>
            <person name="Kohler A."/>
            <person name="Kuo A."/>
            <person name="Nagy L.G."/>
            <person name="Floudas D."/>
            <person name="Copeland A."/>
            <person name="Barry K.W."/>
            <person name="Cichocki N."/>
            <person name="Veneault-Fourrey C."/>
            <person name="LaButti K."/>
            <person name="Lindquist E.A."/>
            <person name="Lipzen A."/>
            <person name="Lundell T."/>
            <person name="Morin E."/>
            <person name="Murat C."/>
            <person name="Riley R."/>
            <person name="Ohm R."/>
            <person name="Sun H."/>
            <person name="Tunlid A."/>
            <person name="Henrissat B."/>
            <person name="Grigoriev I.V."/>
            <person name="Hibbett D.S."/>
            <person name="Martin F."/>
        </authorList>
    </citation>
    <scope>NUCLEOTIDE SEQUENCE [LARGE SCALE GENOMIC DNA]</scope>
    <source>
        <strain evidence="3">LaAM-08-1</strain>
    </source>
</reference>
<feature type="non-terminal residue" evidence="2">
    <location>
        <position position="1"/>
    </location>
</feature>
<dbReference type="HOGENOM" id="CLU_081163_0_0_1"/>
<sequence length="351" mass="39248">KKPIKGKIHFYISNLNPPDVDITQSSFIANAHDIGKCETIQDVISRGSRDYSPIRRPAYRLFKYEDEGWSIQGRYESIMKRQPTGEDYVEWLDDEQNRKFIRILGTTFDPSLSVSLPGFAGRLGTSIGSRSVSAHSGSRVPSGSRSGSHISAGHSLSLPSVEQGSSSGHWFVGKDKIAPALRMRLVEELNINSNYTNRSATGLRFAWGRYLECTAALARAKEMVEAGSWPSDIPAFTEWLVIEVFIGRSTWYANYVPAFGAIADEETDFPAMRDWLDSPPEQVHRSDTEHLWGIQNQLNCTMEDIKKWQDNGGTLDKNYNPSSSPEPDQSSKGKGKMKAKEAKAKSHKKLK</sequence>
<dbReference type="AlphaFoldDB" id="A0A0C9WPH3"/>